<comment type="similarity">
    <text evidence="7">Belongs to the class I-like SAM-binding methyltransferase superfamily. Erg6/SMT family.</text>
</comment>
<evidence type="ECO:0000256" key="3">
    <source>
        <dbReference type="ARBA" id="ARBA00022955"/>
    </source>
</evidence>
<dbReference type="Gene3D" id="3.40.50.150">
    <property type="entry name" value="Vaccinia Virus protein VP39"/>
    <property type="match status" value="2"/>
</dbReference>
<keyword evidence="7" id="KW-0949">S-adenosyl-L-methionine</keyword>
<organism evidence="9 10">
    <name type="scientific">Eleusine coracana subsp. coracana</name>
    <dbReference type="NCBI Taxonomy" id="191504"/>
    <lineage>
        <taxon>Eukaryota</taxon>
        <taxon>Viridiplantae</taxon>
        <taxon>Streptophyta</taxon>
        <taxon>Embryophyta</taxon>
        <taxon>Tracheophyta</taxon>
        <taxon>Spermatophyta</taxon>
        <taxon>Magnoliopsida</taxon>
        <taxon>Liliopsida</taxon>
        <taxon>Poales</taxon>
        <taxon>Poaceae</taxon>
        <taxon>PACMAD clade</taxon>
        <taxon>Chloridoideae</taxon>
        <taxon>Cynodonteae</taxon>
        <taxon>Eleusininae</taxon>
        <taxon>Eleusine</taxon>
    </lineage>
</organism>
<dbReference type="GO" id="GO:0005783">
    <property type="term" value="C:endoplasmic reticulum"/>
    <property type="evidence" value="ECO:0007669"/>
    <property type="project" value="TreeGrafter"/>
</dbReference>
<feature type="domain" description="SAM-dependent methyltransferase Erg6/SMT-type" evidence="8">
    <location>
        <begin position="145"/>
        <end position="213"/>
    </location>
</feature>
<dbReference type="AlphaFoldDB" id="A0AAV5CFZ7"/>
<keyword evidence="3" id="KW-0752">Steroid biosynthesis</keyword>
<evidence type="ECO:0000256" key="1">
    <source>
        <dbReference type="ARBA" id="ARBA00022603"/>
    </source>
</evidence>
<name>A0AAV5CFZ7_ELECO</name>
<accession>A0AAV5CFZ7</accession>
<keyword evidence="2 7" id="KW-0808">Transferase</keyword>
<keyword evidence="3" id="KW-0444">Lipid biosynthesis</keyword>
<keyword evidence="3" id="KW-0443">Lipid metabolism</keyword>
<dbReference type="SUPFAM" id="SSF53335">
    <property type="entry name" value="S-adenosyl-L-methionine-dependent methyltransferases"/>
    <property type="match status" value="1"/>
</dbReference>
<keyword evidence="10" id="KW-1185">Reference proteome</keyword>
<protein>
    <recommendedName>
        <fullName evidence="8">SAM-dependent methyltransferase Erg6/SMT-type domain-containing protein</fullName>
    </recommendedName>
</protein>
<evidence type="ECO:0000256" key="6">
    <source>
        <dbReference type="ARBA" id="ARBA00023221"/>
    </source>
</evidence>
<evidence type="ECO:0000313" key="10">
    <source>
        <dbReference type="Proteomes" id="UP001054889"/>
    </source>
</evidence>
<dbReference type="InterPro" id="IPR013705">
    <property type="entry name" value="Sterol_MeTrfase_C"/>
</dbReference>
<keyword evidence="4" id="KW-0756">Sterol biosynthesis</keyword>
<dbReference type="Pfam" id="PF08498">
    <property type="entry name" value="Sterol_MT_C"/>
    <property type="match status" value="1"/>
</dbReference>
<keyword evidence="5" id="KW-1207">Sterol metabolism</keyword>
<dbReference type="EMBL" id="BQKI01000006">
    <property type="protein sequence ID" value="GJM96992.1"/>
    <property type="molecule type" value="Genomic_DNA"/>
</dbReference>
<evidence type="ECO:0000256" key="2">
    <source>
        <dbReference type="ARBA" id="ARBA00022679"/>
    </source>
</evidence>
<comment type="caution">
    <text evidence="9">The sequence shown here is derived from an EMBL/GenBank/DDBJ whole genome shotgun (WGS) entry which is preliminary data.</text>
</comment>
<dbReference type="PROSITE" id="PS51685">
    <property type="entry name" value="SAM_MT_ERG6_SMT"/>
    <property type="match status" value="1"/>
</dbReference>
<dbReference type="InterPro" id="IPR030384">
    <property type="entry name" value="MeTrfase_SMT"/>
</dbReference>
<reference evidence="9" key="1">
    <citation type="journal article" date="2018" name="DNA Res.">
        <title>Multiple hybrid de novo genome assembly of finger millet, an orphan allotetraploid crop.</title>
        <authorList>
            <person name="Hatakeyama M."/>
            <person name="Aluri S."/>
            <person name="Balachadran M.T."/>
            <person name="Sivarajan S.R."/>
            <person name="Patrignani A."/>
            <person name="Gruter S."/>
            <person name="Poveda L."/>
            <person name="Shimizu-Inatsugi R."/>
            <person name="Baeten J."/>
            <person name="Francoijs K.J."/>
            <person name="Nataraja K.N."/>
            <person name="Reddy Y.A.N."/>
            <person name="Phadnis S."/>
            <person name="Ravikumar R.L."/>
            <person name="Schlapbach R."/>
            <person name="Sreeman S.M."/>
            <person name="Shimizu K.K."/>
        </authorList>
    </citation>
    <scope>NUCLEOTIDE SEQUENCE</scope>
</reference>
<dbReference type="GO" id="GO:0032259">
    <property type="term" value="P:methylation"/>
    <property type="evidence" value="ECO:0007669"/>
    <property type="project" value="UniProtKB-KW"/>
</dbReference>
<evidence type="ECO:0000256" key="7">
    <source>
        <dbReference type="PROSITE-ProRule" id="PRU01022"/>
    </source>
</evidence>
<evidence type="ECO:0000256" key="5">
    <source>
        <dbReference type="ARBA" id="ARBA00023166"/>
    </source>
</evidence>
<evidence type="ECO:0000259" key="8">
    <source>
        <dbReference type="PROSITE" id="PS51685"/>
    </source>
</evidence>
<dbReference type="InterPro" id="IPR029063">
    <property type="entry name" value="SAM-dependent_MTases_sf"/>
</dbReference>
<dbReference type="InterPro" id="IPR050447">
    <property type="entry name" value="Erg6_SMT_methyltransf"/>
</dbReference>
<dbReference type="PANTHER" id="PTHR44068">
    <property type="entry name" value="ZGC:194242"/>
    <property type="match status" value="1"/>
</dbReference>
<gene>
    <name evidence="9" type="primary">ga13881</name>
    <name evidence="9" type="ORF">PR202_ga13881</name>
</gene>
<reference evidence="9" key="2">
    <citation type="submission" date="2021-12" db="EMBL/GenBank/DDBJ databases">
        <title>Resequencing data analysis of finger millet.</title>
        <authorList>
            <person name="Hatakeyama M."/>
            <person name="Aluri S."/>
            <person name="Balachadran M.T."/>
            <person name="Sivarajan S.R."/>
            <person name="Poveda L."/>
            <person name="Shimizu-Inatsugi R."/>
            <person name="Schlapbach R."/>
            <person name="Sreeman S.M."/>
            <person name="Shimizu K.K."/>
        </authorList>
    </citation>
    <scope>NUCLEOTIDE SEQUENCE</scope>
</reference>
<keyword evidence="6" id="KW-0753">Steroid metabolism</keyword>
<evidence type="ECO:0000313" key="9">
    <source>
        <dbReference type="EMBL" id="GJM96992.1"/>
    </source>
</evidence>
<dbReference type="PANTHER" id="PTHR44068:SF2">
    <property type="entry name" value="METHYLTRANSFERASE"/>
    <property type="match status" value="1"/>
</dbReference>
<dbReference type="GO" id="GO:0003838">
    <property type="term" value="F:sterol 24-C-methyltransferase activity"/>
    <property type="evidence" value="ECO:0007669"/>
    <property type="project" value="TreeGrafter"/>
</dbReference>
<dbReference type="GO" id="GO:0016126">
    <property type="term" value="P:sterol biosynthetic process"/>
    <property type="evidence" value="ECO:0007669"/>
    <property type="project" value="UniProtKB-KW"/>
</dbReference>
<evidence type="ECO:0000256" key="4">
    <source>
        <dbReference type="ARBA" id="ARBA00023011"/>
    </source>
</evidence>
<dbReference type="Proteomes" id="UP001054889">
    <property type="component" value="Unassembled WGS sequence"/>
</dbReference>
<proteinExistence type="inferred from homology"/>
<sequence length="399" mass="44324">MATIAAAAAAASDALQRCGGDGDGLLASPLGGSGSGSDWCGARKNREQVRVIYRLRIYDLPKESAIVVVIFCVDRSGLPRPTFAFAGLGTRKKTICYSTYASNVQTLLFDRVIDGQEGGYGSCFWTGRETRQAPSGFGRRPVNKYYDLVTSFYEYGWGDSFHFAGRWHGETLRESIKRHQHFMTLQLGLKEGMKVLDVGCGIGGPLVEIARFSLTDVSLPCLLQLGVYREVYRVLKPGQYFALDEWCLTDRFDSNNARHRTIKAEIELGDGLPDIRTTRQCIQAMKDAGFEVVYLYHHPFELCTDKDLCQSKSNAEIILLLFVVQGRLCEGSRYRFSLSMVSTLEFLRIAPAGSMRVYNFLRTASEGLLNGGREGIFTANFFILGRKPALETGRANGDL</sequence>
<keyword evidence="1 7" id="KW-0489">Methyltransferase</keyword>